<keyword evidence="2" id="KW-0812">Transmembrane</keyword>
<feature type="region of interest" description="Disordered" evidence="1">
    <location>
        <begin position="130"/>
        <end position="168"/>
    </location>
</feature>
<sequence>MFKDDDTLNLLDKYRKNKFQEKENGQFKTNYQNNNGVPHFVWIAVVVFIGYFIITNFMDRLEEQRIARKMEAVGEQFSRAVKEEIKQQEKAIKEITGTSLKIMESTPKIQITPNTVTPQMTPKVEQTKKNVTITLTPEQSSNQKQIQKTEETEEIKPGSSSSNVGYYR</sequence>
<organism evidence="3 4">
    <name type="scientific">Sulfurospirillum multivorans (strain DM 12446 / JCM 15788 / NBRC 109480)</name>
    <dbReference type="NCBI Taxonomy" id="1150621"/>
    <lineage>
        <taxon>Bacteria</taxon>
        <taxon>Pseudomonadati</taxon>
        <taxon>Campylobacterota</taxon>
        <taxon>Epsilonproteobacteria</taxon>
        <taxon>Campylobacterales</taxon>
        <taxon>Sulfurospirillaceae</taxon>
        <taxon>Sulfurospirillum</taxon>
    </lineage>
</organism>
<feature type="transmembrane region" description="Helical" evidence="2">
    <location>
        <begin position="40"/>
        <end position="58"/>
    </location>
</feature>
<accession>A0AA86AKT4</accession>
<gene>
    <name evidence="3" type="ORF">SMUL_1155</name>
</gene>
<feature type="compositionally biased region" description="Polar residues" evidence="1">
    <location>
        <begin position="158"/>
        <end position="168"/>
    </location>
</feature>
<reference evidence="3 4" key="1">
    <citation type="journal article" date="2014" name="Environ. Microbiol.">
        <title>Insights into organohalide respiration and the versatile catabolism of Sulfurospirillum multivorans gained from comparative genomics and physiological studies.</title>
        <authorList>
            <person name="Goris T."/>
            <person name="Schubert T."/>
            <person name="Gadkari J."/>
            <person name="Wubet T."/>
            <person name="Tarkka M."/>
            <person name="Buscot F."/>
            <person name="Adrian L."/>
            <person name="Diekert G."/>
        </authorList>
    </citation>
    <scope>NUCLEOTIDE SEQUENCE [LARGE SCALE GENOMIC DNA]</scope>
    <source>
        <strain evidence="4">DM 12446 / JCM 15788 / NBRC 109480</strain>
    </source>
</reference>
<protein>
    <submittedName>
        <fullName evidence="3">Uncharacterized protein</fullName>
    </submittedName>
</protein>
<dbReference type="RefSeq" id="WP_025344310.1">
    <property type="nucleotide sequence ID" value="NZ_CP007201.1"/>
</dbReference>
<evidence type="ECO:0000313" key="3">
    <source>
        <dbReference type="EMBL" id="AHJ12421.1"/>
    </source>
</evidence>
<evidence type="ECO:0000313" key="4">
    <source>
        <dbReference type="Proteomes" id="UP000019322"/>
    </source>
</evidence>
<dbReference type="EMBL" id="CP007201">
    <property type="protein sequence ID" value="AHJ12421.1"/>
    <property type="molecule type" value="Genomic_DNA"/>
</dbReference>
<name>A0AA86AKT4_SULMK</name>
<feature type="compositionally biased region" description="Polar residues" evidence="1">
    <location>
        <begin position="130"/>
        <end position="142"/>
    </location>
</feature>
<feature type="compositionally biased region" description="Basic and acidic residues" evidence="1">
    <location>
        <begin position="147"/>
        <end position="156"/>
    </location>
</feature>
<evidence type="ECO:0000256" key="2">
    <source>
        <dbReference type="SAM" id="Phobius"/>
    </source>
</evidence>
<dbReference type="KEGG" id="smul:SMUL_1155"/>
<keyword evidence="2" id="KW-0472">Membrane</keyword>
<dbReference type="AlphaFoldDB" id="A0AA86AKT4"/>
<evidence type="ECO:0000256" key="1">
    <source>
        <dbReference type="SAM" id="MobiDB-lite"/>
    </source>
</evidence>
<proteinExistence type="predicted"/>
<dbReference type="Proteomes" id="UP000019322">
    <property type="component" value="Chromosome"/>
</dbReference>
<keyword evidence="2" id="KW-1133">Transmembrane helix</keyword>